<reference evidence="10" key="1">
    <citation type="submission" date="2020-06" db="EMBL/GenBank/DDBJ databases">
        <title>Haloterrigena sp. nov., an extremely halophilic archaeon isolated from a saline sediment.</title>
        <authorList>
            <person name="Liu B.-B."/>
        </authorList>
    </citation>
    <scope>NUCLEOTIDE SEQUENCE</scope>
    <source>
        <strain evidence="10">SYSU A121-1</strain>
    </source>
</reference>
<dbReference type="PRINTS" id="PR00344">
    <property type="entry name" value="BCTRLSENSOR"/>
</dbReference>
<evidence type="ECO:0000256" key="4">
    <source>
        <dbReference type="ARBA" id="ARBA00022679"/>
    </source>
</evidence>
<feature type="transmembrane region" description="Helical" evidence="8">
    <location>
        <begin position="72"/>
        <end position="93"/>
    </location>
</feature>
<protein>
    <recommendedName>
        <fullName evidence="2">histidine kinase</fullName>
        <ecNumber evidence="2">2.7.13.3</ecNumber>
    </recommendedName>
</protein>
<evidence type="ECO:0000256" key="6">
    <source>
        <dbReference type="ARBA" id="ARBA00023012"/>
    </source>
</evidence>
<keyword evidence="6" id="KW-0902">Two-component regulatory system</keyword>
<keyword evidence="8" id="KW-0472">Membrane</keyword>
<evidence type="ECO:0000256" key="3">
    <source>
        <dbReference type="ARBA" id="ARBA00022553"/>
    </source>
</evidence>
<dbReference type="RefSeq" id="WP_174701386.1">
    <property type="nucleotide sequence ID" value="NZ_JABURA010000001.1"/>
</dbReference>
<comment type="catalytic activity">
    <reaction evidence="1">
        <text>ATP + protein L-histidine = ADP + protein N-phospho-L-histidine.</text>
        <dbReference type="EC" id="2.7.13.3"/>
    </reaction>
</comment>
<dbReference type="Pfam" id="PF00512">
    <property type="entry name" value="HisKA"/>
    <property type="match status" value="1"/>
</dbReference>
<gene>
    <name evidence="10" type="ORF">HT576_04675</name>
</gene>
<dbReference type="Pfam" id="PF02518">
    <property type="entry name" value="HATPase_c"/>
    <property type="match status" value="1"/>
</dbReference>
<dbReference type="InterPro" id="IPR003594">
    <property type="entry name" value="HATPase_dom"/>
</dbReference>
<dbReference type="InterPro" id="IPR050736">
    <property type="entry name" value="Sensor_HK_Regulatory"/>
</dbReference>
<dbReference type="CDD" id="cd00075">
    <property type="entry name" value="HATPase"/>
    <property type="match status" value="1"/>
</dbReference>
<evidence type="ECO:0000256" key="7">
    <source>
        <dbReference type="SAM" id="MobiDB-lite"/>
    </source>
</evidence>
<evidence type="ECO:0000256" key="5">
    <source>
        <dbReference type="ARBA" id="ARBA00022777"/>
    </source>
</evidence>
<keyword evidence="8" id="KW-1133">Transmembrane helix</keyword>
<dbReference type="EMBL" id="JABURA010000001">
    <property type="protein sequence ID" value="NUB90331.1"/>
    <property type="molecule type" value="Genomic_DNA"/>
</dbReference>
<organism evidence="10 11">
    <name type="scientific">Haloterrigena gelatinilytica</name>
    <dbReference type="NCBI Taxonomy" id="2741724"/>
    <lineage>
        <taxon>Archaea</taxon>
        <taxon>Methanobacteriati</taxon>
        <taxon>Methanobacteriota</taxon>
        <taxon>Stenosarchaea group</taxon>
        <taxon>Halobacteria</taxon>
        <taxon>Halobacteriales</taxon>
        <taxon>Natrialbaceae</taxon>
        <taxon>Haloterrigena</taxon>
    </lineage>
</organism>
<keyword evidence="8" id="KW-0812">Transmembrane</keyword>
<evidence type="ECO:0000259" key="9">
    <source>
        <dbReference type="PROSITE" id="PS50109"/>
    </source>
</evidence>
<dbReference type="Pfam" id="PF13185">
    <property type="entry name" value="GAF_2"/>
    <property type="match status" value="1"/>
</dbReference>
<dbReference type="Proteomes" id="UP000728647">
    <property type="component" value="Unassembled WGS sequence"/>
</dbReference>
<dbReference type="InterPro" id="IPR003018">
    <property type="entry name" value="GAF"/>
</dbReference>
<dbReference type="CDD" id="cd00082">
    <property type="entry name" value="HisKA"/>
    <property type="match status" value="1"/>
</dbReference>
<evidence type="ECO:0000256" key="2">
    <source>
        <dbReference type="ARBA" id="ARBA00012438"/>
    </source>
</evidence>
<dbReference type="EC" id="2.7.13.3" evidence="2"/>
<dbReference type="PANTHER" id="PTHR43711">
    <property type="entry name" value="TWO-COMPONENT HISTIDINE KINASE"/>
    <property type="match status" value="1"/>
</dbReference>
<dbReference type="PROSITE" id="PS50109">
    <property type="entry name" value="HIS_KIN"/>
    <property type="match status" value="1"/>
</dbReference>
<dbReference type="Gene3D" id="3.30.450.40">
    <property type="match status" value="1"/>
</dbReference>
<evidence type="ECO:0000313" key="11">
    <source>
        <dbReference type="Proteomes" id="UP000728647"/>
    </source>
</evidence>
<dbReference type="InterPro" id="IPR029016">
    <property type="entry name" value="GAF-like_dom_sf"/>
</dbReference>
<keyword evidence="3" id="KW-0597">Phosphoprotein</keyword>
<dbReference type="AlphaFoldDB" id="A0A8J8GIW5"/>
<dbReference type="GO" id="GO:0000155">
    <property type="term" value="F:phosphorelay sensor kinase activity"/>
    <property type="evidence" value="ECO:0007669"/>
    <property type="project" value="InterPro"/>
</dbReference>
<dbReference type="InterPro" id="IPR003661">
    <property type="entry name" value="HisK_dim/P_dom"/>
</dbReference>
<dbReference type="InterPro" id="IPR036097">
    <property type="entry name" value="HisK_dim/P_sf"/>
</dbReference>
<dbReference type="SUPFAM" id="SSF55874">
    <property type="entry name" value="ATPase domain of HSP90 chaperone/DNA topoisomerase II/histidine kinase"/>
    <property type="match status" value="1"/>
</dbReference>
<dbReference type="SMART" id="SM00388">
    <property type="entry name" value="HisKA"/>
    <property type="match status" value="1"/>
</dbReference>
<feature type="region of interest" description="Disordered" evidence="7">
    <location>
        <begin position="441"/>
        <end position="461"/>
    </location>
</feature>
<dbReference type="SMART" id="SM00387">
    <property type="entry name" value="HATPase_c"/>
    <property type="match status" value="1"/>
</dbReference>
<evidence type="ECO:0000313" key="10">
    <source>
        <dbReference type="EMBL" id="NUB90331.1"/>
    </source>
</evidence>
<feature type="domain" description="Histidine kinase" evidence="9">
    <location>
        <begin position="330"/>
        <end position="537"/>
    </location>
</feature>
<accession>A0A8J8GIW5</accession>
<comment type="caution">
    <text evidence="10">The sequence shown here is derived from an EMBL/GenBank/DDBJ whole genome shotgun (WGS) entry which is preliminary data.</text>
</comment>
<proteinExistence type="predicted"/>
<dbReference type="PANTHER" id="PTHR43711:SF1">
    <property type="entry name" value="HISTIDINE KINASE 1"/>
    <property type="match status" value="1"/>
</dbReference>
<dbReference type="InterPro" id="IPR004358">
    <property type="entry name" value="Sig_transdc_His_kin-like_C"/>
</dbReference>
<name>A0A8J8GIW5_9EURY</name>
<evidence type="ECO:0000256" key="8">
    <source>
        <dbReference type="SAM" id="Phobius"/>
    </source>
</evidence>
<dbReference type="Gene3D" id="3.30.565.10">
    <property type="entry name" value="Histidine kinase-like ATPase, C-terminal domain"/>
    <property type="match status" value="1"/>
</dbReference>
<keyword evidence="4" id="KW-0808">Transferase</keyword>
<evidence type="ECO:0000256" key="1">
    <source>
        <dbReference type="ARBA" id="ARBA00000085"/>
    </source>
</evidence>
<feature type="transmembrane region" description="Helical" evidence="8">
    <location>
        <begin position="105"/>
        <end position="125"/>
    </location>
</feature>
<dbReference type="SMART" id="SM00065">
    <property type="entry name" value="GAF"/>
    <property type="match status" value="1"/>
</dbReference>
<sequence>MRGVSNPLAGRLLVAAGFVLSVFHLTTLVDLRGASARALVAVTPFLLSLGLVAVGVPLARGRLFSARFAGRILAWTCAGVLALSALGAWLFAATVAGRVSLLNPLAAMVNVATVGALVGLLVGIYDVRGLERQQSIEQLNRINDTLRIATRELVDKTERAELEQAVCDQLSESDPYEAVWIGRYDEGDAHVRPAAWSGFDDEYFESLEVSVDDSPTGTGAGGRAIKTRELQSVPNVFEDPTMEPWWDQMESHGVESLAVVPIDHGDTVYGFFSIYADRRNVFGDHEREVLAELGETIGHAIASIDTRERLAERERELARQNERLDAFAGVVSHDLRNPLNVVAGNLELALEEHDDDSLHQAADALTRMDALIGDLLTLARQGKLVDDCTRVPFRPVVEAAWSTVGTSAAALRIDGDLGVISCDRDRLQQLLENLFRNSLEHGTTNGRPAADEGAERTASADPAVTVTVRRTDEGFVVEDDGPGIPAASRQSVFEMGYTTSDSGTGFGLNIVRSIAEAHGWDVSVGESPSGGVRFEFTGLESTELESASS</sequence>
<dbReference type="InterPro" id="IPR036890">
    <property type="entry name" value="HATPase_C_sf"/>
</dbReference>
<dbReference type="SUPFAM" id="SSF47384">
    <property type="entry name" value="Homodimeric domain of signal transducing histidine kinase"/>
    <property type="match status" value="1"/>
</dbReference>
<dbReference type="SUPFAM" id="SSF55781">
    <property type="entry name" value="GAF domain-like"/>
    <property type="match status" value="1"/>
</dbReference>
<dbReference type="Gene3D" id="1.10.287.130">
    <property type="match status" value="1"/>
</dbReference>
<keyword evidence="5" id="KW-0418">Kinase</keyword>
<dbReference type="OrthoDB" id="8127at2157"/>
<dbReference type="InterPro" id="IPR005467">
    <property type="entry name" value="His_kinase_dom"/>
</dbReference>
<feature type="transmembrane region" description="Helical" evidence="8">
    <location>
        <begin position="38"/>
        <end position="60"/>
    </location>
</feature>